<dbReference type="NCBIfam" id="TIGR00306">
    <property type="entry name" value="apgM"/>
    <property type="match status" value="1"/>
</dbReference>
<keyword evidence="6 8" id="KW-0413">Isomerase</keyword>
<dbReference type="NCBIfam" id="TIGR02535">
    <property type="entry name" value="hyp_Hser_kinase"/>
    <property type="match status" value="1"/>
</dbReference>
<dbReference type="GO" id="GO:0046872">
    <property type="term" value="F:metal ion binding"/>
    <property type="evidence" value="ECO:0007669"/>
    <property type="project" value="InterPro"/>
</dbReference>
<evidence type="ECO:0000256" key="3">
    <source>
        <dbReference type="ARBA" id="ARBA00004921"/>
    </source>
</evidence>
<feature type="domain" description="Metalloenzyme" evidence="7">
    <location>
        <begin position="1"/>
        <end position="389"/>
    </location>
</feature>
<dbReference type="PANTHER" id="PTHR31209">
    <property type="entry name" value="COFACTOR-INDEPENDENT PHOSPHOGLYCERATE MUTASE"/>
    <property type="match status" value="1"/>
</dbReference>
<comment type="function">
    <text evidence="2">Catalyzes the interconversion of 2-phosphoglycerate and 3-phosphoglycerate.</text>
</comment>
<protein>
    <submittedName>
        <fullName evidence="8">Cofactor-independent phosphoglycerate mutase</fullName>
        <ecNumber evidence="8">5.4.2.12</ecNumber>
    </submittedName>
</protein>
<evidence type="ECO:0000256" key="4">
    <source>
        <dbReference type="ARBA" id="ARBA00005524"/>
    </source>
</evidence>
<dbReference type="Pfam" id="PF01676">
    <property type="entry name" value="Metalloenzyme"/>
    <property type="match status" value="1"/>
</dbReference>
<evidence type="ECO:0000256" key="6">
    <source>
        <dbReference type="ARBA" id="ARBA00023235"/>
    </source>
</evidence>
<comment type="caution">
    <text evidence="8">The sequence shown here is derived from an EMBL/GenBank/DDBJ whole genome shotgun (WGS) entry which is preliminary data.</text>
</comment>
<dbReference type="EMBL" id="DVFW01000027">
    <property type="protein sequence ID" value="HIQ80793.1"/>
    <property type="molecule type" value="Genomic_DNA"/>
</dbReference>
<accession>A0A9D0ZHK8</accession>
<evidence type="ECO:0000256" key="2">
    <source>
        <dbReference type="ARBA" id="ARBA00002315"/>
    </source>
</evidence>
<evidence type="ECO:0000313" key="9">
    <source>
        <dbReference type="Proteomes" id="UP000886787"/>
    </source>
</evidence>
<evidence type="ECO:0000313" key="8">
    <source>
        <dbReference type="EMBL" id="HIQ80793.1"/>
    </source>
</evidence>
<name>A0A9D0ZHK8_9FIRM</name>
<keyword evidence="5" id="KW-0324">Glycolysis</keyword>
<dbReference type="GO" id="GO:0006096">
    <property type="term" value="P:glycolytic process"/>
    <property type="evidence" value="ECO:0007669"/>
    <property type="project" value="UniProtKB-KW"/>
</dbReference>
<dbReference type="SUPFAM" id="SSF53649">
    <property type="entry name" value="Alkaline phosphatase-like"/>
    <property type="match status" value="1"/>
</dbReference>
<dbReference type="Gene3D" id="3.30.70.2130">
    <property type="entry name" value="Metalloenzyme domain"/>
    <property type="match status" value="1"/>
</dbReference>
<sequence>MKYAVVLCDGMADYPIESLYGKTPMAVANKPCMNALAAKAEVGLVKTVPDGLKPGSDVANLSVMGYDPAVYYTGRSPLEAASMGIPLKHDDVTFRCNLVTLSEEENYADKTMIDYCAGDISSEEAKVLIAYIQKNLGTGTFRFYNGVSYRHCLVWSKGNPHPGELTPPHDITGKKIAAYIPKGENTAALYQFMVKSYDLLEKHPINQKRRACGKRPANSLWLWGEGQKPALDSFESKFGLKGSVISAVDLLKGIGICAGMHTCNVPGATGYIDTNFAGKLQAAVQELQNGQDFVYIHIEAPDECGHRGELANKIYAIEQIDQLILSGLIRALQKMGDHSILVLPDHPTPLATKTHCADPVPYFLYRSTVQTGSGVSVFDEASANTTGIFIQKGDTLMNRFLKR</sequence>
<evidence type="ECO:0000256" key="5">
    <source>
        <dbReference type="ARBA" id="ARBA00023152"/>
    </source>
</evidence>
<comment type="catalytic activity">
    <reaction evidence="1">
        <text>(2R)-2-phosphoglycerate = (2R)-3-phosphoglycerate</text>
        <dbReference type="Rhea" id="RHEA:15901"/>
        <dbReference type="ChEBI" id="CHEBI:58272"/>
        <dbReference type="ChEBI" id="CHEBI:58289"/>
        <dbReference type="EC" id="5.4.2.12"/>
    </reaction>
</comment>
<dbReference type="EC" id="5.4.2.12" evidence="8"/>
<dbReference type="Gene3D" id="3.40.720.10">
    <property type="entry name" value="Alkaline Phosphatase, subunit A"/>
    <property type="match status" value="1"/>
</dbReference>
<dbReference type="InterPro" id="IPR004456">
    <property type="entry name" value="Pglycerate_mutase_ApgM"/>
</dbReference>
<dbReference type="CDD" id="cd16011">
    <property type="entry name" value="iPGM_like"/>
    <property type="match status" value="1"/>
</dbReference>
<dbReference type="InterPro" id="IPR023665">
    <property type="entry name" value="ApgAM_prokaryotes"/>
</dbReference>
<dbReference type="AlphaFoldDB" id="A0A9D0ZHK8"/>
<dbReference type="InterPro" id="IPR017850">
    <property type="entry name" value="Alkaline_phosphatase_core_sf"/>
</dbReference>
<dbReference type="NCBIfam" id="NF003242">
    <property type="entry name" value="PRK04200.1"/>
    <property type="match status" value="1"/>
</dbReference>
<dbReference type="PIRSF" id="PIRSF006392">
    <property type="entry name" value="IPGAM_arch"/>
    <property type="match status" value="1"/>
</dbReference>
<evidence type="ECO:0000259" key="7">
    <source>
        <dbReference type="Pfam" id="PF01676"/>
    </source>
</evidence>
<dbReference type="Pfam" id="PF10143">
    <property type="entry name" value="PhosphMutase"/>
    <property type="match status" value="1"/>
</dbReference>
<proteinExistence type="inferred from homology"/>
<dbReference type="InterPro" id="IPR042253">
    <property type="entry name" value="Pglycerate_mutase_ApgM_sf"/>
</dbReference>
<organism evidence="8 9">
    <name type="scientific">Candidatus Scatavimonas merdigallinarum</name>
    <dbReference type="NCBI Taxonomy" id="2840914"/>
    <lineage>
        <taxon>Bacteria</taxon>
        <taxon>Bacillati</taxon>
        <taxon>Bacillota</taxon>
        <taxon>Clostridia</taxon>
        <taxon>Eubacteriales</taxon>
        <taxon>Oscillospiraceae</taxon>
        <taxon>Oscillospiraceae incertae sedis</taxon>
        <taxon>Candidatus Scatavimonas</taxon>
    </lineage>
</organism>
<gene>
    <name evidence="8" type="ORF">IAD32_05855</name>
</gene>
<evidence type="ECO:0000256" key="1">
    <source>
        <dbReference type="ARBA" id="ARBA00000370"/>
    </source>
</evidence>
<reference evidence="8" key="1">
    <citation type="submission" date="2020-10" db="EMBL/GenBank/DDBJ databases">
        <authorList>
            <person name="Gilroy R."/>
        </authorList>
    </citation>
    <scope>NUCLEOTIDE SEQUENCE</scope>
    <source>
        <strain evidence="8">ChiSjej1B19-3389</strain>
    </source>
</reference>
<dbReference type="Proteomes" id="UP000886787">
    <property type="component" value="Unassembled WGS sequence"/>
</dbReference>
<comment type="similarity">
    <text evidence="4">Belongs to the BPG-independent phosphoglycerate mutase family. A-PGAM subfamily.</text>
</comment>
<reference evidence="8" key="2">
    <citation type="journal article" date="2021" name="PeerJ">
        <title>Extensive microbial diversity within the chicken gut microbiome revealed by metagenomics and culture.</title>
        <authorList>
            <person name="Gilroy R."/>
            <person name="Ravi A."/>
            <person name="Getino M."/>
            <person name="Pursley I."/>
            <person name="Horton D.L."/>
            <person name="Alikhan N.F."/>
            <person name="Baker D."/>
            <person name="Gharbi K."/>
            <person name="Hall N."/>
            <person name="Watson M."/>
            <person name="Adriaenssens E.M."/>
            <person name="Foster-Nyarko E."/>
            <person name="Jarju S."/>
            <person name="Secka A."/>
            <person name="Antonio M."/>
            <person name="Oren A."/>
            <person name="Chaudhuri R.R."/>
            <person name="La Ragione R."/>
            <person name="Hildebrand F."/>
            <person name="Pallen M.J."/>
        </authorList>
    </citation>
    <scope>NUCLEOTIDE SEQUENCE</scope>
    <source>
        <strain evidence="8">ChiSjej1B19-3389</strain>
    </source>
</reference>
<comment type="pathway">
    <text evidence="3">Carbohydrate degradation.</text>
</comment>
<dbReference type="GO" id="GO:0004619">
    <property type="term" value="F:phosphoglycerate mutase activity"/>
    <property type="evidence" value="ECO:0007669"/>
    <property type="project" value="UniProtKB-EC"/>
</dbReference>
<dbReference type="PANTHER" id="PTHR31209:SF4">
    <property type="entry name" value="2,3-BISPHOSPHOGLYCERATE-INDEPENDENT PHOSPHOGLYCERATE MUTASE"/>
    <property type="match status" value="1"/>
</dbReference>
<dbReference type="InterPro" id="IPR006124">
    <property type="entry name" value="Metalloenzyme"/>
</dbReference>